<feature type="domain" description="Histone deacetylase" evidence="2">
    <location>
        <begin position="8"/>
        <end position="88"/>
    </location>
</feature>
<dbReference type="Pfam" id="PF00850">
    <property type="entry name" value="Hist_deacetyl"/>
    <property type="match status" value="1"/>
</dbReference>
<dbReference type="PANTHER" id="PTHR10625:SF1">
    <property type="entry name" value="HISTONE DEACETYLASE DOMAIN-CONTAINING PROTEIN"/>
    <property type="match status" value="1"/>
</dbReference>
<evidence type="ECO:0000259" key="2">
    <source>
        <dbReference type="Pfam" id="PF00850"/>
    </source>
</evidence>
<dbReference type="SUPFAM" id="SSF52768">
    <property type="entry name" value="Arginase/deacetylase"/>
    <property type="match status" value="1"/>
</dbReference>
<name>A0A0M3IET7_ASCLU</name>
<sequence>MEEYCRGHELLWLCPDSVNIARLVVGGVIDLVKENIEERFGNGFAIVRPPGHHSYGKLPQGFCIFNNVSIAAKFAVERLNVRKVKIVEII</sequence>
<dbReference type="Gene3D" id="3.40.800.20">
    <property type="entry name" value="Histone deacetylase domain"/>
    <property type="match status" value="1"/>
</dbReference>
<dbReference type="GO" id="GO:0040029">
    <property type="term" value="P:epigenetic regulation of gene expression"/>
    <property type="evidence" value="ECO:0007669"/>
    <property type="project" value="TreeGrafter"/>
</dbReference>
<dbReference type="WBParaSite" id="ALUE_0001664801-mRNA-1">
    <property type="protein sequence ID" value="ALUE_0001664801-mRNA-1"/>
    <property type="gene ID" value="ALUE_0001664801"/>
</dbReference>
<accession>A0A0M3IET7</accession>
<keyword evidence="3" id="KW-1185">Reference proteome</keyword>
<dbReference type="InterPro" id="IPR023801">
    <property type="entry name" value="His_deacetylse_dom"/>
</dbReference>
<proteinExistence type="predicted"/>
<dbReference type="InterPro" id="IPR023696">
    <property type="entry name" value="Ureohydrolase_dom_sf"/>
</dbReference>
<evidence type="ECO:0000313" key="3">
    <source>
        <dbReference type="Proteomes" id="UP000036681"/>
    </source>
</evidence>
<evidence type="ECO:0000313" key="4">
    <source>
        <dbReference type="WBParaSite" id="ALUE_0001664801-mRNA-1"/>
    </source>
</evidence>
<dbReference type="GO" id="GO:0141221">
    <property type="term" value="F:histone deacetylase activity, hydrolytic mechanism"/>
    <property type="evidence" value="ECO:0007669"/>
    <property type="project" value="UniProtKB-EC"/>
</dbReference>
<comment type="catalytic activity">
    <reaction evidence="1">
        <text>N(6)-acetyl-L-lysyl-[histone] + H2O = L-lysyl-[histone] + acetate</text>
        <dbReference type="Rhea" id="RHEA:58196"/>
        <dbReference type="Rhea" id="RHEA-COMP:9845"/>
        <dbReference type="Rhea" id="RHEA-COMP:11338"/>
        <dbReference type="ChEBI" id="CHEBI:15377"/>
        <dbReference type="ChEBI" id="CHEBI:29969"/>
        <dbReference type="ChEBI" id="CHEBI:30089"/>
        <dbReference type="ChEBI" id="CHEBI:61930"/>
        <dbReference type="EC" id="3.5.1.98"/>
    </reaction>
</comment>
<dbReference type="GO" id="GO:0000118">
    <property type="term" value="C:histone deacetylase complex"/>
    <property type="evidence" value="ECO:0007669"/>
    <property type="project" value="TreeGrafter"/>
</dbReference>
<protein>
    <submittedName>
        <fullName evidence="4">Hist_deacetyl domain-containing protein</fullName>
    </submittedName>
</protein>
<dbReference type="Proteomes" id="UP000036681">
    <property type="component" value="Unplaced"/>
</dbReference>
<reference evidence="4" key="1">
    <citation type="submission" date="2017-02" db="UniProtKB">
        <authorList>
            <consortium name="WormBaseParasite"/>
        </authorList>
    </citation>
    <scope>IDENTIFICATION</scope>
</reference>
<dbReference type="InterPro" id="IPR037138">
    <property type="entry name" value="His_deacetylse_dom_sf"/>
</dbReference>
<dbReference type="AlphaFoldDB" id="A0A0M3IET7"/>
<evidence type="ECO:0000256" key="1">
    <source>
        <dbReference type="ARBA" id="ARBA00048287"/>
    </source>
</evidence>
<dbReference type="PANTHER" id="PTHR10625">
    <property type="entry name" value="HISTONE DEACETYLASE HDAC1-RELATED"/>
    <property type="match status" value="1"/>
</dbReference>
<organism evidence="3 4">
    <name type="scientific">Ascaris lumbricoides</name>
    <name type="common">Giant roundworm</name>
    <dbReference type="NCBI Taxonomy" id="6252"/>
    <lineage>
        <taxon>Eukaryota</taxon>
        <taxon>Metazoa</taxon>
        <taxon>Ecdysozoa</taxon>
        <taxon>Nematoda</taxon>
        <taxon>Chromadorea</taxon>
        <taxon>Rhabditida</taxon>
        <taxon>Spirurina</taxon>
        <taxon>Ascaridomorpha</taxon>
        <taxon>Ascaridoidea</taxon>
        <taxon>Ascarididae</taxon>
        <taxon>Ascaris</taxon>
    </lineage>
</organism>